<protein>
    <submittedName>
        <fullName evidence="2">Glycosyltransferase</fullName>
    </submittedName>
</protein>
<evidence type="ECO:0000259" key="1">
    <source>
        <dbReference type="Pfam" id="PF00534"/>
    </source>
</evidence>
<dbReference type="CDD" id="cd03811">
    <property type="entry name" value="GT4_GT28_WabH-like"/>
    <property type="match status" value="1"/>
</dbReference>
<reference evidence="2 3" key="1">
    <citation type="submission" date="2018-08" db="EMBL/GenBank/DDBJ databases">
        <title>Paenibacillus sp. M4BSY-1, whole genome shotgun sequence.</title>
        <authorList>
            <person name="Tuo L."/>
        </authorList>
    </citation>
    <scope>NUCLEOTIDE SEQUENCE [LARGE SCALE GENOMIC DNA]</scope>
    <source>
        <strain evidence="2 3">M4BSY-1</strain>
    </source>
</reference>
<comment type="caution">
    <text evidence="2">The sequence shown here is derived from an EMBL/GenBank/DDBJ whole genome shotgun (WGS) entry which is preliminary data.</text>
</comment>
<dbReference type="PANTHER" id="PTHR12526">
    <property type="entry name" value="GLYCOSYLTRANSFERASE"/>
    <property type="match status" value="1"/>
</dbReference>
<dbReference type="EMBL" id="QUBQ01000001">
    <property type="protein sequence ID" value="REK75807.1"/>
    <property type="molecule type" value="Genomic_DNA"/>
</dbReference>
<name>A0A371PJ62_9BACL</name>
<accession>A0A371PJ62</accession>
<gene>
    <name evidence="2" type="ORF">DX130_01645</name>
</gene>
<dbReference type="Proteomes" id="UP000261905">
    <property type="component" value="Unassembled WGS sequence"/>
</dbReference>
<dbReference type="OrthoDB" id="9813638at2"/>
<feature type="domain" description="Glycosyl transferase family 1" evidence="1">
    <location>
        <begin position="231"/>
        <end position="379"/>
    </location>
</feature>
<dbReference type="GO" id="GO:0016757">
    <property type="term" value="F:glycosyltransferase activity"/>
    <property type="evidence" value="ECO:0007669"/>
    <property type="project" value="InterPro"/>
</dbReference>
<dbReference type="PANTHER" id="PTHR12526:SF630">
    <property type="entry name" value="GLYCOSYLTRANSFERASE"/>
    <property type="match status" value="1"/>
</dbReference>
<evidence type="ECO:0000313" key="2">
    <source>
        <dbReference type="EMBL" id="REK75807.1"/>
    </source>
</evidence>
<dbReference type="InterPro" id="IPR001296">
    <property type="entry name" value="Glyco_trans_1"/>
</dbReference>
<dbReference type="Pfam" id="PF00534">
    <property type="entry name" value="Glycos_transf_1"/>
    <property type="match status" value="1"/>
</dbReference>
<dbReference type="RefSeq" id="WP_116042310.1">
    <property type="nucleotide sequence ID" value="NZ_QUBQ01000001.1"/>
</dbReference>
<dbReference type="AlphaFoldDB" id="A0A371PJ62"/>
<evidence type="ECO:0000313" key="3">
    <source>
        <dbReference type="Proteomes" id="UP000261905"/>
    </source>
</evidence>
<dbReference type="Gene3D" id="3.40.50.2000">
    <property type="entry name" value="Glycogen Phosphorylase B"/>
    <property type="match status" value="2"/>
</dbReference>
<proteinExistence type="predicted"/>
<sequence>MKKQILISVYDMEIGGIERSLINMLEHFDYERYEVDILVFSHQGDLLGQLPRSVRLLLEDGRYTVFRKSMKQCLKEGRFGSVAVRLLVKLIADAKARRRKLSEGSGYIQLQLVSKYLSFMLPAISKRYDAVISYAWPHDFMAKRVKAGKKLAWIHTDYTQLQIDHEMDEAMWAKYDGIASISEACTAAFISRYPRLSANMFMVENITSPDYIRDKALEGRAEGMECDCFNLVSVGRLSYVKGFDMAIDAMRLLHRKGIHRVKWHIVGFGGTEAELRAKIAEYGLEQQVILHGKKQNPYPYMAACDLYVQPSRYEGKAVTVTEAQIVGKPVLITNYPTSGSQVRDGVDGIICEANAESLAESIERLYRDIPLRESLIAAVKGMNYGNAGELAKLYGWIEGVPAGREEEKDEYKQPISSAAAQG</sequence>
<organism evidence="2 3">
    <name type="scientific">Paenibacillus paeoniae</name>
    <dbReference type="NCBI Taxonomy" id="2292705"/>
    <lineage>
        <taxon>Bacteria</taxon>
        <taxon>Bacillati</taxon>
        <taxon>Bacillota</taxon>
        <taxon>Bacilli</taxon>
        <taxon>Bacillales</taxon>
        <taxon>Paenibacillaceae</taxon>
        <taxon>Paenibacillus</taxon>
    </lineage>
</organism>
<dbReference type="SUPFAM" id="SSF53756">
    <property type="entry name" value="UDP-Glycosyltransferase/glycogen phosphorylase"/>
    <property type="match status" value="1"/>
</dbReference>
<keyword evidence="2" id="KW-0808">Transferase</keyword>
<keyword evidence="3" id="KW-1185">Reference proteome</keyword>